<dbReference type="GO" id="GO:0002953">
    <property type="term" value="F:5'-deoxynucleotidase activity"/>
    <property type="evidence" value="ECO:0007669"/>
    <property type="project" value="InterPro"/>
</dbReference>
<feature type="domain" description="HD" evidence="3">
    <location>
        <begin position="16"/>
        <end position="177"/>
    </location>
</feature>
<protein>
    <submittedName>
        <fullName evidence="4">HD domain-containing protein</fullName>
    </submittedName>
</protein>
<dbReference type="PANTHER" id="PTHR11845">
    <property type="entry name" value="5'-DEOXYNUCLEOTIDASE HDDC2"/>
    <property type="match status" value="1"/>
</dbReference>
<evidence type="ECO:0000259" key="3">
    <source>
        <dbReference type="Pfam" id="PF13023"/>
    </source>
</evidence>
<reference evidence="4" key="1">
    <citation type="submission" date="2022-08" db="EMBL/GenBank/DDBJ databases">
        <title>Complete Genome Sequences of 2 Bosea sp. soil isolates.</title>
        <authorList>
            <person name="Alvarez Arevalo M."/>
            <person name="Sterndorff E.B."/>
            <person name="Faurdal D."/>
            <person name="Joergensen T.S."/>
            <person name="Weber T."/>
        </authorList>
    </citation>
    <scope>NUCLEOTIDE SEQUENCE</scope>
    <source>
        <strain evidence="4">NBC_00436</strain>
    </source>
</reference>
<evidence type="ECO:0000256" key="1">
    <source>
        <dbReference type="ARBA" id="ARBA00022723"/>
    </source>
</evidence>
<keyword evidence="1" id="KW-0479">Metal-binding</keyword>
<accession>A0A9E8A368</accession>
<organism evidence="4">
    <name type="scientific">Bosea sp. NBC_00436</name>
    <dbReference type="NCBI Taxonomy" id="2969620"/>
    <lineage>
        <taxon>Bacteria</taxon>
        <taxon>Pseudomonadati</taxon>
        <taxon>Pseudomonadota</taxon>
        <taxon>Alphaproteobacteria</taxon>
        <taxon>Hyphomicrobiales</taxon>
        <taxon>Boseaceae</taxon>
        <taxon>Bosea</taxon>
    </lineage>
</organism>
<dbReference type="InterPro" id="IPR039356">
    <property type="entry name" value="YfbR/HDDC2"/>
</dbReference>
<evidence type="ECO:0000313" key="4">
    <source>
        <dbReference type="EMBL" id="UZF86840.1"/>
    </source>
</evidence>
<dbReference type="AlphaFoldDB" id="A0A9E8A368"/>
<keyword evidence="2" id="KW-0378">Hydrolase</keyword>
<dbReference type="Gene3D" id="1.10.3210.10">
    <property type="entry name" value="Hypothetical protein af1432"/>
    <property type="match status" value="1"/>
</dbReference>
<dbReference type="GO" id="GO:0046872">
    <property type="term" value="F:metal ion binding"/>
    <property type="evidence" value="ECO:0007669"/>
    <property type="project" value="UniProtKB-KW"/>
</dbReference>
<dbReference type="SUPFAM" id="SSF109604">
    <property type="entry name" value="HD-domain/PDEase-like"/>
    <property type="match status" value="1"/>
</dbReference>
<dbReference type="EMBL" id="CP102774">
    <property type="protein sequence ID" value="UZF86840.1"/>
    <property type="molecule type" value="Genomic_DNA"/>
</dbReference>
<sequence length="196" mass="21635">MKHDRIGAQVTFLLAADSLKSVQRHNRVFNGSRNENTAEHSWHLTLMAMALAEYAPIGTDIAHVIQLLIVHDLVEVHAGDHWSESADPVDVADKEAAAAEILFRLLPDDQAIRLAGLWREFEARETPEARFAKALDALHPMLLIWGPGGTDYVHTPLTASVMQGIKRPALEAFPRLWEFAQGLLSDAVARGALPPE</sequence>
<name>A0A9E8A368_9HYPH</name>
<evidence type="ECO:0000256" key="2">
    <source>
        <dbReference type="ARBA" id="ARBA00022801"/>
    </source>
</evidence>
<dbReference type="Pfam" id="PF13023">
    <property type="entry name" value="HD_3"/>
    <property type="match status" value="1"/>
</dbReference>
<dbReference type="GO" id="GO:0005737">
    <property type="term" value="C:cytoplasm"/>
    <property type="evidence" value="ECO:0007669"/>
    <property type="project" value="TreeGrafter"/>
</dbReference>
<dbReference type="InterPro" id="IPR006674">
    <property type="entry name" value="HD_domain"/>
</dbReference>
<gene>
    <name evidence="4" type="ORF">NWE54_24305</name>
</gene>
<dbReference type="PANTHER" id="PTHR11845:SF13">
    <property type="entry name" value="5'-DEOXYNUCLEOTIDASE HDDC2"/>
    <property type="match status" value="1"/>
</dbReference>
<proteinExistence type="predicted"/>